<comment type="subunit">
    <text evidence="8">Interacts with odr-4.</text>
</comment>
<dbReference type="Gene3D" id="3.90.70.130">
    <property type="match status" value="1"/>
</dbReference>
<dbReference type="PANTHER" id="PTHR48153:SF2">
    <property type="entry name" value="UFM1-SPECIFIC PROTEASE 2"/>
    <property type="match status" value="1"/>
</dbReference>
<evidence type="ECO:0000256" key="3">
    <source>
        <dbReference type="ARBA" id="ARBA00022670"/>
    </source>
</evidence>
<dbReference type="AlphaFoldDB" id="A0A3P6SKK7"/>
<keyword evidence="6" id="KW-0788">Thiol protease</keyword>
<dbReference type="FunFam" id="3.90.70.130:FF:000001">
    <property type="entry name" value="Probable Ufm1-specific protease 2"/>
    <property type="match status" value="1"/>
</dbReference>
<sequence length="524" mass="58930">MWEVDFDHLFENYNNSRRYQENETVAALLFGNISLANITNVFFGCLSDFDSSLDLIRYIESSLPSNITFLGVLSLINVVYPFDLNALAASVEDAERFLILFADIVSLEAQDVDSIIKLNEEINLRPSSTNPDHGLLFRTSLCLNMNINISEKGNLFEEISSAFTAELNNIESLYFVISSNNFILGGDKVVDTEQIIGETLQISGYLSSGRKFVTFTPLVPLKKNSDDSSPKLVPIVKIRKDLALFCNVRATITSVVEAQSSDGPKKILTLLRSALKRTVYLTERCVYEFINFNFKCLINIRCGVFSTNNGLLSVVYPVIEDDIVLHKPKGKVHVIRGFYNYHHYMQDGIDDSGWGCAYRSFQTLWSWFVLQGYIDKPTPTHSEIQQSLYDCGDKDATFVGSHQWIGSIELGYCLENMAGIESRVLTTNSGTEVTENIRQLALHFKTYGTPIMIGGGMLAHTILGVDFNESTGESSFLVLDPHYSGNEDLHTIITKGWCGWKMPSFWKKECFYNLLLPIPPQNVI</sequence>
<dbReference type="OrthoDB" id="417506at2759"/>
<evidence type="ECO:0000256" key="2">
    <source>
        <dbReference type="ARBA" id="ARBA00008552"/>
    </source>
</evidence>
<dbReference type="InterPro" id="IPR012462">
    <property type="entry name" value="UFSP1/2_DUB_cat"/>
</dbReference>
<proteinExistence type="inferred from homology"/>
<evidence type="ECO:0000256" key="6">
    <source>
        <dbReference type="ARBA" id="ARBA00022807"/>
    </source>
</evidence>
<evidence type="ECO:0000313" key="12">
    <source>
        <dbReference type="EMBL" id="VDK71979.1"/>
    </source>
</evidence>
<evidence type="ECO:0000256" key="5">
    <source>
        <dbReference type="ARBA" id="ARBA00022801"/>
    </source>
</evidence>
<dbReference type="Proteomes" id="UP000277928">
    <property type="component" value="Unassembled WGS sequence"/>
</dbReference>
<evidence type="ECO:0000256" key="8">
    <source>
        <dbReference type="ARBA" id="ARBA00064300"/>
    </source>
</evidence>
<dbReference type="SUPFAM" id="SSF54001">
    <property type="entry name" value="Cysteine proteinases"/>
    <property type="match status" value="1"/>
</dbReference>
<keyword evidence="13" id="KW-1185">Reference proteome</keyword>
<comment type="function">
    <text evidence="7">Thiol protease which recognizes and hydrolyzes the peptide bond at the C-terminal Gly of ufm-1, a ubiquitin-like modifier protein bound to a number of target proteins. Required, with oct-4, for the localization of a subset of 7 transmembrane domain odorant receptors, including odr-10, to the cilia of olfactory neurons AWA and AWC. Operates in aggregation behavior, and responses to oxygen levels.</text>
</comment>
<dbReference type="EMBL" id="UYRX01000060">
    <property type="protein sequence ID" value="VDK71979.1"/>
    <property type="molecule type" value="Genomic_DNA"/>
</dbReference>
<evidence type="ECO:0000256" key="7">
    <source>
        <dbReference type="ARBA" id="ARBA00056938"/>
    </source>
</evidence>
<evidence type="ECO:0000256" key="1">
    <source>
        <dbReference type="ARBA" id="ARBA00004406"/>
    </source>
</evidence>
<dbReference type="OMA" id="YIDKPTP"/>
<protein>
    <recommendedName>
        <fullName evidence="9">Ufm1-specific protease</fullName>
    </recommendedName>
    <alternativeName>
        <fullName evidence="10">Odorant response abnormal protein 8</fullName>
    </alternativeName>
</protein>
<dbReference type="GO" id="GO:0071567">
    <property type="term" value="F:deUFMylase activity"/>
    <property type="evidence" value="ECO:0007669"/>
    <property type="project" value="TreeGrafter"/>
</dbReference>
<keyword evidence="4" id="KW-0833">Ubl conjugation pathway</keyword>
<dbReference type="Pfam" id="PF07910">
    <property type="entry name" value="Peptidase_C78"/>
    <property type="match status" value="1"/>
</dbReference>
<name>A0A3P6SKK7_LITSI</name>
<evidence type="ECO:0000256" key="4">
    <source>
        <dbReference type="ARBA" id="ARBA00022786"/>
    </source>
</evidence>
<evidence type="ECO:0000256" key="10">
    <source>
        <dbReference type="ARBA" id="ARBA00076114"/>
    </source>
</evidence>
<keyword evidence="5" id="KW-0378">Hydrolase</keyword>
<dbReference type="InterPro" id="IPR038765">
    <property type="entry name" value="Papain-like_cys_pep_sf"/>
</dbReference>
<gene>
    <name evidence="12" type="ORF">NLS_LOCUS1628</name>
</gene>
<accession>A0A3P6SKK7</accession>
<evidence type="ECO:0000259" key="11">
    <source>
        <dbReference type="Pfam" id="PF07910"/>
    </source>
</evidence>
<feature type="domain" description="UFSP1/2/DUB catalytic" evidence="11">
    <location>
        <begin position="331"/>
        <end position="515"/>
    </location>
</feature>
<reference evidence="12 13" key="1">
    <citation type="submission" date="2018-08" db="EMBL/GenBank/DDBJ databases">
        <authorList>
            <person name="Laetsch R D."/>
            <person name="Stevens L."/>
            <person name="Kumar S."/>
            <person name="Blaxter L. M."/>
        </authorList>
    </citation>
    <scope>NUCLEOTIDE SEQUENCE [LARGE SCALE GENOMIC DNA]</scope>
</reference>
<organism evidence="12 13">
    <name type="scientific">Litomosoides sigmodontis</name>
    <name type="common">Filarial nematode worm</name>
    <dbReference type="NCBI Taxonomy" id="42156"/>
    <lineage>
        <taxon>Eukaryota</taxon>
        <taxon>Metazoa</taxon>
        <taxon>Ecdysozoa</taxon>
        <taxon>Nematoda</taxon>
        <taxon>Chromadorea</taxon>
        <taxon>Rhabditida</taxon>
        <taxon>Spirurina</taxon>
        <taxon>Spiruromorpha</taxon>
        <taxon>Filarioidea</taxon>
        <taxon>Onchocercidae</taxon>
        <taxon>Litomosoides</taxon>
    </lineage>
</organism>
<dbReference type="GO" id="GO:0006508">
    <property type="term" value="P:proteolysis"/>
    <property type="evidence" value="ECO:0007669"/>
    <property type="project" value="UniProtKB-KW"/>
</dbReference>
<comment type="subcellular location">
    <subcellularLocation>
        <location evidence="1">Endoplasmic reticulum membrane</location>
        <topology evidence="1">Peripheral membrane protein</topology>
    </subcellularLocation>
</comment>
<dbReference type="GO" id="GO:0005634">
    <property type="term" value="C:nucleus"/>
    <property type="evidence" value="ECO:0007669"/>
    <property type="project" value="TreeGrafter"/>
</dbReference>
<keyword evidence="3" id="KW-0645">Protease</keyword>
<dbReference type="GO" id="GO:0005789">
    <property type="term" value="C:endoplasmic reticulum membrane"/>
    <property type="evidence" value="ECO:0007669"/>
    <property type="project" value="UniProtKB-SubCell"/>
</dbReference>
<evidence type="ECO:0000256" key="9">
    <source>
        <dbReference type="ARBA" id="ARBA00073057"/>
    </source>
</evidence>
<evidence type="ECO:0000313" key="13">
    <source>
        <dbReference type="Proteomes" id="UP000277928"/>
    </source>
</evidence>
<dbReference type="PANTHER" id="PTHR48153">
    <property type="entry name" value="UFM1-SPECIFIC PROTEASE 2"/>
    <property type="match status" value="1"/>
</dbReference>
<comment type="similarity">
    <text evidence="2">Belongs to the peptidase C78 family.</text>
</comment>
<dbReference type="STRING" id="42156.A0A3P6SKK7"/>